<evidence type="ECO:0000313" key="2">
    <source>
        <dbReference type="Proteomes" id="UP000247480"/>
    </source>
</evidence>
<sequence length="82" mass="9309">MTRQDFGNGLFEDDMQMPVQQESLESAYGIEHLNTAEATDDADISKLLHEAPAAVRDDLKQRLWAKRPCSGKPARKDPLKRR</sequence>
<accession>A0A2V0QED3</accession>
<reference evidence="1 2" key="1">
    <citation type="submission" date="2018-04" db="EMBL/GenBank/DDBJ databases">
        <title>Draft genome sequence of Pseudomonas syringae pv. actinidiae biovar 1 strains isolated from kiwifruit in Kagawa prefecture.</title>
        <authorList>
            <person name="Tabuchi M."/>
            <person name="Saito M."/>
            <person name="Fujiwara S."/>
            <person name="Sasa N."/>
            <person name="Akimitsu K."/>
            <person name="Gomi K."/>
            <person name="Konishi-Sugita S."/>
            <person name="Hamano K."/>
            <person name="Kataoka I."/>
        </authorList>
    </citation>
    <scope>NUCLEOTIDE SEQUENCE [LARGE SCALE GENOMIC DNA]</scope>
    <source>
        <strain evidence="1 2">MAFF212206</strain>
    </source>
</reference>
<gene>
    <name evidence="1" type="ORF">KPSA1_02276</name>
</gene>
<dbReference type="AlphaFoldDB" id="A0A2V0QED3"/>
<dbReference type="Proteomes" id="UP000247480">
    <property type="component" value="Unassembled WGS sequence"/>
</dbReference>
<name>A0A2V0QED3_PSESF</name>
<dbReference type="EMBL" id="BGJZ01000102">
    <property type="protein sequence ID" value="GBH08888.1"/>
    <property type="molecule type" value="Genomic_DNA"/>
</dbReference>
<protein>
    <submittedName>
        <fullName evidence="1">Myb superfamily proteins</fullName>
    </submittedName>
</protein>
<evidence type="ECO:0000313" key="1">
    <source>
        <dbReference type="EMBL" id="GBH08888.1"/>
    </source>
</evidence>
<organism evidence="1 2">
    <name type="scientific">Pseudomonas syringae pv. actinidiae</name>
    <dbReference type="NCBI Taxonomy" id="103796"/>
    <lineage>
        <taxon>Bacteria</taxon>
        <taxon>Pseudomonadati</taxon>
        <taxon>Pseudomonadota</taxon>
        <taxon>Gammaproteobacteria</taxon>
        <taxon>Pseudomonadales</taxon>
        <taxon>Pseudomonadaceae</taxon>
        <taxon>Pseudomonas</taxon>
        <taxon>Pseudomonas syringae</taxon>
    </lineage>
</organism>
<proteinExistence type="predicted"/>
<comment type="caution">
    <text evidence="1">The sequence shown here is derived from an EMBL/GenBank/DDBJ whole genome shotgun (WGS) entry which is preliminary data.</text>
</comment>